<feature type="signal peptide" evidence="1">
    <location>
        <begin position="1"/>
        <end position="21"/>
    </location>
</feature>
<keyword evidence="1" id="KW-0732">Signal</keyword>
<reference evidence="2 3" key="1">
    <citation type="journal article" date="2017" name="Front. Genet.">
        <title>Draft sequencing of the heterozygous diploid genome of Satsuma (Citrus unshiu Marc.) using a hybrid assembly approach.</title>
        <authorList>
            <person name="Shimizu T."/>
            <person name="Tanizawa Y."/>
            <person name="Mochizuki T."/>
            <person name="Nagasaki H."/>
            <person name="Yoshioka T."/>
            <person name="Toyoda A."/>
            <person name="Fujiyama A."/>
            <person name="Kaminuma E."/>
            <person name="Nakamura Y."/>
        </authorList>
    </citation>
    <scope>NUCLEOTIDE SEQUENCE [LARGE SCALE GENOMIC DNA]</scope>
    <source>
        <strain evidence="3">cv. Miyagawa wase</strain>
    </source>
</reference>
<evidence type="ECO:0000313" key="3">
    <source>
        <dbReference type="Proteomes" id="UP000236630"/>
    </source>
</evidence>
<evidence type="ECO:0000313" key="2">
    <source>
        <dbReference type="EMBL" id="GAY32779.1"/>
    </source>
</evidence>
<evidence type="ECO:0000256" key="1">
    <source>
        <dbReference type="SAM" id="SignalP"/>
    </source>
</evidence>
<dbReference type="Proteomes" id="UP000236630">
    <property type="component" value="Unassembled WGS sequence"/>
</dbReference>
<feature type="chain" id="PRO_5014187183" evidence="1">
    <location>
        <begin position="22"/>
        <end position="58"/>
    </location>
</feature>
<protein>
    <submittedName>
        <fullName evidence="2">Uncharacterized protein</fullName>
    </submittedName>
</protein>
<sequence length="58" mass="6743">MGTVVLFLKSCCCILLSNVDLNQFSESLVDTSWLNSSCVYLEIFALRPWRKPLLWYLL</sequence>
<organism evidence="2 3">
    <name type="scientific">Citrus unshiu</name>
    <name type="common">Satsuma mandarin</name>
    <name type="synonym">Citrus nobilis var. unshiu</name>
    <dbReference type="NCBI Taxonomy" id="55188"/>
    <lineage>
        <taxon>Eukaryota</taxon>
        <taxon>Viridiplantae</taxon>
        <taxon>Streptophyta</taxon>
        <taxon>Embryophyta</taxon>
        <taxon>Tracheophyta</taxon>
        <taxon>Spermatophyta</taxon>
        <taxon>Magnoliopsida</taxon>
        <taxon>eudicotyledons</taxon>
        <taxon>Gunneridae</taxon>
        <taxon>Pentapetalae</taxon>
        <taxon>rosids</taxon>
        <taxon>malvids</taxon>
        <taxon>Sapindales</taxon>
        <taxon>Rutaceae</taxon>
        <taxon>Aurantioideae</taxon>
        <taxon>Citrus</taxon>
    </lineage>
</organism>
<comment type="caution">
    <text evidence="2">The sequence shown here is derived from an EMBL/GenBank/DDBJ whole genome shotgun (WGS) entry which is preliminary data.</text>
</comment>
<accession>A0A2H5MXP4</accession>
<proteinExistence type="predicted"/>
<keyword evidence="3" id="KW-1185">Reference proteome</keyword>
<dbReference type="AlphaFoldDB" id="A0A2H5MXP4"/>
<name>A0A2H5MXP4_CITUN</name>
<gene>
    <name evidence="2" type="ORF">CUMW_285460</name>
</gene>
<dbReference type="EMBL" id="BDQV01005532">
    <property type="protein sequence ID" value="GAY32779.1"/>
    <property type="molecule type" value="Genomic_DNA"/>
</dbReference>